<dbReference type="InParanoid" id="G2YW30"/>
<dbReference type="Proteomes" id="UP000008177">
    <property type="component" value="Unplaced contigs"/>
</dbReference>
<evidence type="ECO:0000313" key="1">
    <source>
        <dbReference type="EMBL" id="CCD55828.1"/>
    </source>
</evidence>
<accession>G2YW30</accession>
<protein>
    <submittedName>
        <fullName evidence="1">Uncharacterized protein</fullName>
    </submittedName>
</protein>
<dbReference type="AlphaFoldDB" id="G2YW30"/>
<evidence type="ECO:0000313" key="2">
    <source>
        <dbReference type="Proteomes" id="UP000008177"/>
    </source>
</evidence>
<sequence length="164" mass="18551">MQKGITSSGLNVENRKITLKFEQIYDGSKEPNHMSAEKRMTQKMNFIKNLAKILGKLRPAGEAHLLVDRITPQTVGLGLRSRYSLLPGSRDVPLHWPDSTIDRPESRSAYLDIICRLVRAMSYWKTDCMRAEEAYGWLYSSVLLVLGDLAARECVPEELGRISA</sequence>
<dbReference type="HOGENOM" id="CLU_1618766_0_0_1"/>
<gene>
    <name evidence="1" type="ORF">BofuT4_P153900.1</name>
</gene>
<organism evidence="1 2">
    <name type="scientific">Botryotinia fuckeliana (strain T4)</name>
    <name type="common">Noble rot fungus</name>
    <name type="synonym">Botrytis cinerea</name>
    <dbReference type="NCBI Taxonomy" id="999810"/>
    <lineage>
        <taxon>Eukaryota</taxon>
        <taxon>Fungi</taxon>
        <taxon>Dikarya</taxon>
        <taxon>Ascomycota</taxon>
        <taxon>Pezizomycotina</taxon>
        <taxon>Leotiomycetes</taxon>
        <taxon>Helotiales</taxon>
        <taxon>Sclerotiniaceae</taxon>
        <taxon>Botrytis</taxon>
    </lineage>
</organism>
<reference evidence="2" key="1">
    <citation type="journal article" date="2011" name="PLoS Genet.">
        <title>Genomic analysis of the necrotrophic fungal pathogens Sclerotinia sclerotiorum and Botrytis cinerea.</title>
        <authorList>
            <person name="Amselem J."/>
            <person name="Cuomo C.A."/>
            <person name="van Kan J.A."/>
            <person name="Viaud M."/>
            <person name="Benito E.P."/>
            <person name="Couloux A."/>
            <person name="Coutinho P.M."/>
            <person name="de Vries R.P."/>
            <person name="Dyer P.S."/>
            <person name="Fillinger S."/>
            <person name="Fournier E."/>
            <person name="Gout L."/>
            <person name="Hahn M."/>
            <person name="Kohn L."/>
            <person name="Lapalu N."/>
            <person name="Plummer K.M."/>
            <person name="Pradier J.M."/>
            <person name="Quevillon E."/>
            <person name="Sharon A."/>
            <person name="Simon A."/>
            <person name="ten Have A."/>
            <person name="Tudzynski B."/>
            <person name="Tudzynski P."/>
            <person name="Wincker P."/>
            <person name="Andrew M."/>
            <person name="Anthouard V."/>
            <person name="Beever R.E."/>
            <person name="Beffa R."/>
            <person name="Benoit I."/>
            <person name="Bouzid O."/>
            <person name="Brault B."/>
            <person name="Chen Z."/>
            <person name="Choquer M."/>
            <person name="Collemare J."/>
            <person name="Cotton P."/>
            <person name="Danchin E.G."/>
            <person name="Da Silva C."/>
            <person name="Gautier A."/>
            <person name="Giraud C."/>
            <person name="Giraud T."/>
            <person name="Gonzalez C."/>
            <person name="Grossetete S."/>
            <person name="Guldener U."/>
            <person name="Henrissat B."/>
            <person name="Howlett B.J."/>
            <person name="Kodira C."/>
            <person name="Kretschmer M."/>
            <person name="Lappartient A."/>
            <person name="Leroch M."/>
            <person name="Levis C."/>
            <person name="Mauceli E."/>
            <person name="Neuveglise C."/>
            <person name="Oeser B."/>
            <person name="Pearson M."/>
            <person name="Poulain J."/>
            <person name="Poussereau N."/>
            <person name="Quesneville H."/>
            <person name="Rascle C."/>
            <person name="Schumacher J."/>
            <person name="Segurens B."/>
            <person name="Sexton A."/>
            <person name="Silva E."/>
            <person name="Sirven C."/>
            <person name="Soanes D.M."/>
            <person name="Talbot N.J."/>
            <person name="Templeton M."/>
            <person name="Yandava C."/>
            <person name="Yarden O."/>
            <person name="Zeng Q."/>
            <person name="Rollins J.A."/>
            <person name="Lebrun M.H."/>
            <person name="Dickman M."/>
        </authorList>
    </citation>
    <scope>NUCLEOTIDE SEQUENCE [LARGE SCALE GENOMIC DNA]</scope>
    <source>
        <strain evidence="2">T4</strain>
    </source>
</reference>
<proteinExistence type="predicted"/>
<name>G2YW30_BOTF4</name>
<dbReference type="EMBL" id="FQ790357">
    <property type="protein sequence ID" value="CCD55828.1"/>
    <property type="molecule type" value="Genomic_DNA"/>
</dbReference>